<dbReference type="SUPFAM" id="SSF56112">
    <property type="entry name" value="Protein kinase-like (PK-like)"/>
    <property type="match status" value="1"/>
</dbReference>
<evidence type="ECO:0000313" key="2">
    <source>
        <dbReference type="Proteomes" id="UP000070226"/>
    </source>
</evidence>
<dbReference type="STRING" id="39777.B7L28_08770"/>
<dbReference type="InterPro" id="IPR011009">
    <property type="entry name" value="Kinase-like_dom_sf"/>
</dbReference>
<proteinExistence type="predicted"/>
<comment type="caution">
    <text evidence="1">The sequence shown here is derived from an EMBL/GenBank/DDBJ whole genome shotgun (WGS) entry which is preliminary data.</text>
</comment>
<dbReference type="EMBL" id="LRQT01000046">
    <property type="protein sequence ID" value="KXA63904.1"/>
    <property type="molecule type" value="Genomic_DNA"/>
</dbReference>
<name>A0A133S4E4_9FIRM</name>
<dbReference type="PATRIC" id="fig|39777.7.peg.1124"/>
<dbReference type="Proteomes" id="UP000070226">
    <property type="component" value="Unassembled WGS sequence"/>
</dbReference>
<dbReference type="AlphaFoldDB" id="A0A133S4E4"/>
<protein>
    <submittedName>
        <fullName evidence="1">Uncharacterized protein</fullName>
    </submittedName>
</protein>
<sequence length="254" mass="29479">MTLGGLMNEALLEYIDHKLNNEDLGRVFPVTFQGNEYFVKRAVGNNRSSWIKPSPRASFDHEFYMMNFVRTQLPLAPEIVGFRENYFVTPNYGKNLTYYGHLPQEHPEDSSLEDMAVHIFYAFGKALGMLHDYGIAHGRPALRDIVYDPDADSVMLLDWENARRWPEFTPAGWDLLIFIHSFIREGDLPNTYLYAAMNGYSSARCARETVLHVKEVLRKRDYLFKFCRLLEPFHFVDTEAAVKSFDFIQALKTV</sequence>
<evidence type="ECO:0000313" key="1">
    <source>
        <dbReference type="EMBL" id="KXA63904.1"/>
    </source>
</evidence>
<organism evidence="1">
    <name type="scientific">Veillonella atypica</name>
    <dbReference type="NCBI Taxonomy" id="39777"/>
    <lineage>
        <taxon>Bacteria</taxon>
        <taxon>Bacillati</taxon>
        <taxon>Bacillota</taxon>
        <taxon>Negativicutes</taxon>
        <taxon>Veillonellales</taxon>
        <taxon>Veillonellaceae</taxon>
        <taxon>Veillonella</taxon>
    </lineage>
</organism>
<reference evidence="1 2" key="1">
    <citation type="submission" date="2016-01" db="EMBL/GenBank/DDBJ databases">
        <authorList>
            <person name="Oliw E.H."/>
        </authorList>
    </citation>
    <scope>NUCLEOTIDE SEQUENCE [LARGE SCALE GENOMIC DNA]</scope>
    <source>
        <strain evidence="1 2">CMW7756B</strain>
    </source>
</reference>
<gene>
    <name evidence="1" type="ORF">HMPREF3233_01157</name>
</gene>
<accession>A0A133S4E4</accession>